<accession>I1BNF3</accession>
<dbReference type="InterPro" id="IPR051726">
    <property type="entry name" value="Chitin_Synth_Reg"/>
</dbReference>
<reference evidence="2 3" key="1">
    <citation type="journal article" date="2009" name="PLoS Genet.">
        <title>Genomic analysis of the basal lineage fungus Rhizopus oryzae reveals a whole-genome duplication.</title>
        <authorList>
            <person name="Ma L.-J."/>
            <person name="Ibrahim A.S."/>
            <person name="Skory C."/>
            <person name="Grabherr M.G."/>
            <person name="Burger G."/>
            <person name="Butler M."/>
            <person name="Elias M."/>
            <person name="Idnurm A."/>
            <person name="Lang B.F."/>
            <person name="Sone T."/>
            <person name="Abe A."/>
            <person name="Calvo S.E."/>
            <person name="Corrochano L.M."/>
            <person name="Engels R."/>
            <person name="Fu J."/>
            <person name="Hansberg W."/>
            <person name="Kim J.-M."/>
            <person name="Kodira C.D."/>
            <person name="Koehrsen M.J."/>
            <person name="Liu B."/>
            <person name="Miranda-Saavedra D."/>
            <person name="O'Leary S."/>
            <person name="Ortiz-Castellanos L."/>
            <person name="Poulter R."/>
            <person name="Rodriguez-Romero J."/>
            <person name="Ruiz-Herrera J."/>
            <person name="Shen Y.-Q."/>
            <person name="Zeng Q."/>
            <person name="Galagan J."/>
            <person name="Birren B.W."/>
            <person name="Cuomo C.A."/>
            <person name="Wickes B.L."/>
        </authorList>
    </citation>
    <scope>NUCLEOTIDE SEQUENCE [LARGE SCALE GENOMIC DNA]</scope>
    <source>
        <strain evidence="3">RA 99-880 / ATCC MYA-4621 / FGSC 9543 / NRRL 43880</strain>
    </source>
</reference>
<evidence type="ECO:0000313" key="2">
    <source>
        <dbReference type="EMBL" id="EIE77733.1"/>
    </source>
</evidence>
<dbReference type="STRING" id="246409.I1BNF3"/>
<dbReference type="VEuPathDB" id="FungiDB:RO3G_02437"/>
<proteinExistence type="predicted"/>
<dbReference type="InterPro" id="IPR006597">
    <property type="entry name" value="Sel1-like"/>
</dbReference>
<evidence type="ECO:0000313" key="3">
    <source>
        <dbReference type="Proteomes" id="UP000009138"/>
    </source>
</evidence>
<keyword evidence="1" id="KW-0677">Repeat</keyword>
<dbReference type="InParanoid" id="I1BNF3"/>
<dbReference type="GeneID" id="93609409"/>
<dbReference type="AlphaFoldDB" id="I1BNF3"/>
<dbReference type="RefSeq" id="XP_067513129.1">
    <property type="nucleotide sequence ID" value="XM_067657028.1"/>
</dbReference>
<dbReference type="PANTHER" id="PTHR46430">
    <property type="entry name" value="PROTEIN SKT5-RELATED"/>
    <property type="match status" value="1"/>
</dbReference>
<evidence type="ECO:0000256" key="1">
    <source>
        <dbReference type="ARBA" id="ARBA00022737"/>
    </source>
</evidence>
<dbReference type="Gene3D" id="1.25.40.10">
    <property type="entry name" value="Tetratricopeptide repeat domain"/>
    <property type="match status" value="1"/>
</dbReference>
<name>I1BNF3_RHIO9</name>
<keyword evidence="3" id="KW-1185">Reference proteome</keyword>
<dbReference type="InterPro" id="IPR011990">
    <property type="entry name" value="TPR-like_helical_dom_sf"/>
</dbReference>
<sequence length="124" mass="13968">MYCIGFAAIKGELSLSRNTRDGYKWLNRSVEPANAQYPHALHELDLFYENGLGSTVFADANYSIHLYHEAAMLGYAPSAYRLGKCYKFGKLGCVKNPVPLFIITRSLLSKAIHSPALHWHHGVW</sequence>
<organism evidence="2 3">
    <name type="scientific">Rhizopus delemar (strain RA 99-880 / ATCC MYA-4621 / FGSC 9543 / NRRL 43880)</name>
    <name type="common">Mucormycosis agent</name>
    <name type="synonym">Rhizopus arrhizus var. delemar</name>
    <dbReference type="NCBI Taxonomy" id="246409"/>
    <lineage>
        <taxon>Eukaryota</taxon>
        <taxon>Fungi</taxon>
        <taxon>Fungi incertae sedis</taxon>
        <taxon>Mucoromycota</taxon>
        <taxon>Mucoromycotina</taxon>
        <taxon>Mucoromycetes</taxon>
        <taxon>Mucorales</taxon>
        <taxon>Mucorineae</taxon>
        <taxon>Rhizopodaceae</taxon>
        <taxon>Rhizopus</taxon>
    </lineage>
</organism>
<dbReference type="PANTHER" id="PTHR46430:SF1">
    <property type="entry name" value="CHITIN SYNTHASE REGULATOR SKT5-RELATED"/>
    <property type="match status" value="1"/>
</dbReference>
<gene>
    <name evidence="2" type="ORF">RO3G_02437</name>
</gene>
<dbReference type="EMBL" id="CH476733">
    <property type="protein sequence ID" value="EIE77733.1"/>
    <property type="molecule type" value="Genomic_DNA"/>
</dbReference>
<dbReference type="eggNOG" id="KOG1550">
    <property type="taxonomic scope" value="Eukaryota"/>
</dbReference>
<dbReference type="Pfam" id="PF08238">
    <property type="entry name" value="Sel1"/>
    <property type="match status" value="3"/>
</dbReference>
<dbReference type="SUPFAM" id="SSF81901">
    <property type="entry name" value="HCP-like"/>
    <property type="match status" value="1"/>
</dbReference>
<protein>
    <submittedName>
        <fullName evidence="2">Uncharacterized protein</fullName>
    </submittedName>
</protein>
<dbReference type="Proteomes" id="UP000009138">
    <property type="component" value="Unassembled WGS sequence"/>
</dbReference>